<keyword evidence="1" id="KW-0472">Membrane</keyword>
<name>A0A1J4TM92_9BACT</name>
<evidence type="ECO:0000313" key="2">
    <source>
        <dbReference type="EMBL" id="OIO12800.1"/>
    </source>
</evidence>
<organism evidence="2 3">
    <name type="scientific">Candidatus Gottesmanbacteria bacterium CG1_02_37_22</name>
    <dbReference type="NCBI Taxonomy" id="1805209"/>
    <lineage>
        <taxon>Bacteria</taxon>
        <taxon>Candidatus Gottesmaniibacteriota</taxon>
    </lineage>
</organism>
<feature type="transmembrane region" description="Helical" evidence="1">
    <location>
        <begin position="53"/>
        <end position="71"/>
    </location>
</feature>
<keyword evidence="1" id="KW-1133">Transmembrane helix</keyword>
<dbReference type="EMBL" id="MNUY01000079">
    <property type="protein sequence ID" value="OIO12800.1"/>
    <property type="molecule type" value="Genomic_DNA"/>
</dbReference>
<proteinExistence type="predicted"/>
<protein>
    <submittedName>
        <fullName evidence="2">Uncharacterized protein</fullName>
    </submittedName>
</protein>
<gene>
    <name evidence="2" type="ORF">AUJ73_04990</name>
</gene>
<keyword evidence="1" id="KW-0812">Transmembrane</keyword>
<feature type="transmembrane region" description="Helical" evidence="1">
    <location>
        <begin position="6"/>
        <end position="24"/>
    </location>
</feature>
<accession>A0A1J4TM92</accession>
<evidence type="ECO:0000313" key="3">
    <source>
        <dbReference type="Proteomes" id="UP000183120"/>
    </source>
</evidence>
<dbReference type="AlphaFoldDB" id="A0A1J4TM92"/>
<reference evidence="2 3" key="1">
    <citation type="journal article" date="2016" name="Environ. Microbiol.">
        <title>Genomic resolution of a cold subsurface aquifer community provides metabolic insights for novel microbes adapted to high CO concentrations.</title>
        <authorList>
            <person name="Probst A.J."/>
            <person name="Castelle C.J."/>
            <person name="Singh A."/>
            <person name="Brown C.T."/>
            <person name="Anantharaman K."/>
            <person name="Sharon I."/>
            <person name="Hug L.A."/>
            <person name="Burstein D."/>
            <person name="Emerson J.B."/>
            <person name="Thomas B.C."/>
            <person name="Banfield J.F."/>
        </authorList>
    </citation>
    <scope>NUCLEOTIDE SEQUENCE [LARGE SCALE GENOMIC DNA]</scope>
    <source>
        <strain evidence="2">CG1_02_37_22</strain>
    </source>
</reference>
<dbReference type="STRING" id="1805209.AUJ73_04990"/>
<comment type="caution">
    <text evidence="2">The sequence shown here is derived from an EMBL/GenBank/DDBJ whole genome shotgun (WGS) entry which is preliminary data.</text>
</comment>
<sequence length="72" mass="7988">MDKEMIILGVICIIGGIITANRKTNEKVIRIENKIRGVKSEITSTTLNIQQSFGIFISILGAILVIWGIFIK</sequence>
<evidence type="ECO:0000256" key="1">
    <source>
        <dbReference type="SAM" id="Phobius"/>
    </source>
</evidence>
<dbReference type="Proteomes" id="UP000183120">
    <property type="component" value="Unassembled WGS sequence"/>
</dbReference>